<dbReference type="Gene3D" id="1.10.490.10">
    <property type="entry name" value="Globins"/>
    <property type="match status" value="1"/>
</dbReference>
<dbReference type="EMBL" id="CP014476">
    <property type="protein sequence ID" value="AMK75275.1"/>
    <property type="molecule type" value="Genomic_DNA"/>
</dbReference>
<dbReference type="OrthoDB" id="5572276at2"/>
<dbReference type="KEGG" id="mdn:JT25_002030"/>
<dbReference type="GO" id="GO:0019825">
    <property type="term" value="F:oxygen binding"/>
    <property type="evidence" value="ECO:0007669"/>
    <property type="project" value="InterPro"/>
</dbReference>
<gene>
    <name evidence="1" type="ORF">JT25_002030</name>
</gene>
<sequence length="188" mass="21060">MNDKLTPKIDENLASKIVDVFYASMLDDYRVNRYFYSRPIQEQTEPLKQLLHALLGEEPVEPKKLSELADAYFAAAFARGNAKPSLVNNRDFAFLEMFVTGDIVGSDEKPHLTLLCPGHSHFLRLQPIDDNYDVVLEILQNSLEQLNVPQETAAEILAFAATGRDGILGRGCAIYDDGDNSIEFRTHG</sequence>
<reference evidence="1 2" key="1">
    <citation type="journal article" date="2015" name="Environ. Microbiol.">
        <title>Methane oxidation coupled to nitrate reduction under hypoxia by the Gammaproteobacterium Methylomonas denitrificans, sp. nov. type strain FJG1.</title>
        <authorList>
            <person name="Kits K.D."/>
            <person name="Klotz M.G."/>
            <person name="Stein L.Y."/>
        </authorList>
    </citation>
    <scope>NUCLEOTIDE SEQUENCE [LARGE SCALE GENOMIC DNA]</scope>
    <source>
        <strain evidence="1 2">FJG1</strain>
    </source>
</reference>
<dbReference type="Proteomes" id="UP000030512">
    <property type="component" value="Chromosome"/>
</dbReference>
<name>A0A140E4F1_9GAMM</name>
<dbReference type="InterPro" id="IPR009050">
    <property type="entry name" value="Globin-like_sf"/>
</dbReference>
<protein>
    <submittedName>
        <fullName evidence="1">Uncharacterized protein</fullName>
    </submittedName>
</protein>
<evidence type="ECO:0000313" key="2">
    <source>
        <dbReference type="Proteomes" id="UP000030512"/>
    </source>
</evidence>
<evidence type="ECO:0000313" key="1">
    <source>
        <dbReference type="EMBL" id="AMK75275.1"/>
    </source>
</evidence>
<dbReference type="AlphaFoldDB" id="A0A140E4F1"/>
<dbReference type="GO" id="GO:0020037">
    <property type="term" value="F:heme binding"/>
    <property type="evidence" value="ECO:0007669"/>
    <property type="project" value="InterPro"/>
</dbReference>
<organism evidence="1 2">
    <name type="scientific">Methylomonas denitrificans</name>
    <dbReference type="NCBI Taxonomy" id="1538553"/>
    <lineage>
        <taxon>Bacteria</taxon>
        <taxon>Pseudomonadati</taxon>
        <taxon>Pseudomonadota</taxon>
        <taxon>Gammaproteobacteria</taxon>
        <taxon>Methylococcales</taxon>
        <taxon>Methylococcaceae</taxon>
        <taxon>Methylomonas</taxon>
    </lineage>
</organism>
<dbReference type="SUPFAM" id="SSF46458">
    <property type="entry name" value="Globin-like"/>
    <property type="match status" value="1"/>
</dbReference>
<proteinExistence type="predicted"/>
<keyword evidence="2" id="KW-1185">Reference proteome</keyword>
<dbReference type="RefSeq" id="WP_036272110.1">
    <property type="nucleotide sequence ID" value="NZ_CP014476.1"/>
</dbReference>
<dbReference type="InterPro" id="IPR012292">
    <property type="entry name" value="Globin/Proto"/>
</dbReference>
<accession>A0A140E4F1</accession>